<accession>A0A5C6AWM4</accession>
<keyword evidence="2" id="KW-1133">Transmembrane helix</keyword>
<dbReference type="InterPro" id="IPR001434">
    <property type="entry name" value="OmcB-like_DUF11"/>
</dbReference>
<evidence type="ECO:0000256" key="2">
    <source>
        <dbReference type="SAM" id="Phobius"/>
    </source>
</evidence>
<keyword evidence="2" id="KW-0812">Transmembrane</keyword>
<dbReference type="Proteomes" id="UP000316213">
    <property type="component" value="Unassembled WGS sequence"/>
</dbReference>
<comment type="caution">
    <text evidence="4">The sequence shown here is derived from an EMBL/GenBank/DDBJ whole genome shotgun (WGS) entry which is preliminary data.</text>
</comment>
<feature type="compositionally biased region" description="Pro residues" evidence="1">
    <location>
        <begin position="775"/>
        <end position="796"/>
    </location>
</feature>
<reference evidence="4 5" key="1">
    <citation type="submission" date="2019-02" db="EMBL/GenBank/DDBJ databases">
        <title>Deep-cultivation of Planctomycetes and their phenomic and genomic characterization uncovers novel biology.</title>
        <authorList>
            <person name="Wiegand S."/>
            <person name="Jogler M."/>
            <person name="Boedeker C."/>
            <person name="Pinto D."/>
            <person name="Vollmers J."/>
            <person name="Rivas-Marin E."/>
            <person name="Kohn T."/>
            <person name="Peeters S.H."/>
            <person name="Heuer A."/>
            <person name="Rast P."/>
            <person name="Oberbeckmann S."/>
            <person name="Bunk B."/>
            <person name="Jeske O."/>
            <person name="Meyerdierks A."/>
            <person name="Storesund J.E."/>
            <person name="Kallscheuer N."/>
            <person name="Luecker S."/>
            <person name="Lage O.M."/>
            <person name="Pohl T."/>
            <person name="Merkel B.J."/>
            <person name="Hornburger P."/>
            <person name="Mueller R.-W."/>
            <person name="Bruemmer F."/>
            <person name="Labrenz M."/>
            <person name="Spormann A.M."/>
            <person name="Op Den Camp H."/>
            <person name="Overmann J."/>
            <person name="Amann R."/>
            <person name="Jetten M.S.M."/>
            <person name="Mascher T."/>
            <person name="Medema M.H."/>
            <person name="Devos D.P."/>
            <person name="Kaster A.-K."/>
            <person name="Ovreas L."/>
            <person name="Rohde M."/>
            <person name="Galperin M.Y."/>
            <person name="Jogler C."/>
        </authorList>
    </citation>
    <scope>NUCLEOTIDE SEQUENCE [LARGE SCALE GENOMIC DNA]</scope>
    <source>
        <strain evidence="4 5">Pla100</strain>
    </source>
</reference>
<evidence type="ECO:0000313" key="4">
    <source>
        <dbReference type="EMBL" id="TWU03549.1"/>
    </source>
</evidence>
<dbReference type="RefSeq" id="WP_231602588.1">
    <property type="nucleotide sequence ID" value="NZ_SJPM01000001.1"/>
</dbReference>
<name>A0A5C6AWM4_9BACT</name>
<dbReference type="AlphaFoldDB" id="A0A5C6AWM4"/>
<dbReference type="Pfam" id="PF01345">
    <property type="entry name" value="DUF11"/>
    <property type="match status" value="1"/>
</dbReference>
<evidence type="ECO:0000313" key="5">
    <source>
        <dbReference type="Proteomes" id="UP000316213"/>
    </source>
</evidence>
<proteinExistence type="predicted"/>
<protein>
    <recommendedName>
        <fullName evidence="3">DUF11 domain-containing protein</fullName>
    </recommendedName>
</protein>
<feature type="region of interest" description="Disordered" evidence="1">
    <location>
        <begin position="768"/>
        <end position="823"/>
    </location>
</feature>
<evidence type="ECO:0000256" key="1">
    <source>
        <dbReference type="SAM" id="MobiDB-lite"/>
    </source>
</evidence>
<organism evidence="4 5">
    <name type="scientific">Neorhodopirellula pilleata</name>
    <dbReference type="NCBI Taxonomy" id="2714738"/>
    <lineage>
        <taxon>Bacteria</taxon>
        <taxon>Pseudomonadati</taxon>
        <taxon>Planctomycetota</taxon>
        <taxon>Planctomycetia</taxon>
        <taxon>Pirellulales</taxon>
        <taxon>Pirellulaceae</taxon>
        <taxon>Neorhodopirellula</taxon>
    </lineage>
</organism>
<gene>
    <name evidence="4" type="ORF">Pla100_04760</name>
</gene>
<dbReference type="InterPro" id="IPR051172">
    <property type="entry name" value="Chlamydia_OmcB"/>
</dbReference>
<keyword evidence="2" id="KW-0472">Membrane</keyword>
<dbReference type="PANTHER" id="PTHR34819:SF5">
    <property type="entry name" value="CONSERVED REPEAT DOMAIN PROTEIN"/>
    <property type="match status" value="1"/>
</dbReference>
<feature type="transmembrane region" description="Helical" evidence="2">
    <location>
        <begin position="21"/>
        <end position="43"/>
    </location>
</feature>
<keyword evidence="5" id="KW-1185">Reference proteome</keyword>
<feature type="domain" description="DUF11" evidence="3">
    <location>
        <begin position="446"/>
        <end position="504"/>
    </location>
</feature>
<sequence>MAPIAITDDPRPTARERSRVASMWMCVVGFLLVSSIGCTNLRLPAIDSTGSCLFAPLPTTTSLALPCTDGRCSLLSGPCRCLGCLGNLGCCLSAPGFNFPNAAFPEPVDPPACADPTAIGSGVAGGPCVPGPGCGGDCLTGPPAVLYGSEITETKPCKLPPRGKRGCILMTPQKIVAPVGGEVIFLSGICGTDGYLQVGEPLEWMLSRDSVGNIIEVGDDDPGVLHRLAGISKAEKQDPTYARGVTSTKEVLITRGNANPNDDVKLEKGQTWMSLSSASEGTSHVTVLAPDSECWDQRKASATVYWVDARWQFPAPQRLIAGTAAELNTRVTSAEGSVPARGWKVRYEIMNPELATFAGTGGSSVVEVNVDDSGNAVATLEPVQGTSGNAVVNISIIRPGGTSEKMPDLTLGRGQAFITWSSPQLTLRAGAPEIASYNTPFDVFANIANPGDQDATGVEVRASIPEGVNVISSDAFAKVYPNSVIWEIGTIPPQQQLDLTLKLSSTAPIAIGFEARGDGGLAANDSVRIDIYRPSLVIRVSPEQQRYQTGDRVMYSVEVENTGDRPLRDVSLAAVGDTGMLHAEKGIRGVRNDKTGGPLQPGEVWATTVTFIPTDSGLRCVTFDATAAGGQQAQAQSCVTVINPPPPTPAMSVTVSPERDRLVVGDRVLVRGRVENTGSIPLKNVRATMSYDPQLIPEQATIDFPRNLDTPYLIAWTITEIPAGETAVLEAEFRAQSESPRSQFVFTAESTEGATGRDGTEIRIFPTTVPNEPLTAPPVLPPALTPPSIPGGPGTPAPSSQPSAPPSRFDSGANNRRDGSLRLDVFQRDISPRVNDPIRYSISLTNDTDRIDNAVQLRFELPPGVSIGRLTQTTSPELGRFDRAGNTILLQEIRSLKANETINYELVLSSNQPQTFNLVLEAVSRNFPGGVARSQTTEVTR</sequence>
<evidence type="ECO:0000259" key="3">
    <source>
        <dbReference type="Pfam" id="PF01345"/>
    </source>
</evidence>
<dbReference type="EMBL" id="SJPM01000001">
    <property type="protein sequence ID" value="TWU03549.1"/>
    <property type="molecule type" value="Genomic_DNA"/>
</dbReference>
<dbReference type="PANTHER" id="PTHR34819">
    <property type="entry name" value="LARGE CYSTEINE-RICH PERIPLASMIC PROTEIN OMCB"/>
    <property type="match status" value="1"/>
</dbReference>